<sequence length="255" mass="26621">MSADASIAPAVASVVAGLPLSLAWSTGHADVYAIDGAAPGWAARAAAAAAAGARGVLVVHPTPVAAAELDALDASLTHTCAVLDWAYAADPATALLRTWRATGPGVLECTSYAPLGADVDRELLEVVAWLLRAFGRTPAVLTRHRLLHGERAVGRLALIDGAESALLIRIVMTDAVPPALVVTWAGATQRLNARVFPPDTARPARVTLTDAKGDTTLPAVYESAHRTSWKRLLTFSGRPAHGDLADLRRCLAVLR</sequence>
<dbReference type="EMBL" id="SMKL01000031">
    <property type="protein sequence ID" value="TDC50369.1"/>
    <property type="molecule type" value="Genomic_DNA"/>
</dbReference>
<protein>
    <submittedName>
        <fullName evidence="1">Uncharacterized protein</fullName>
    </submittedName>
</protein>
<evidence type="ECO:0000313" key="1">
    <source>
        <dbReference type="EMBL" id="TDC50369.1"/>
    </source>
</evidence>
<keyword evidence="2" id="KW-1185">Reference proteome</keyword>
<reference evidence="1 2" key="1">
    <citation type="submission" date="2019-02" db="EMBL/GenBank/DDBJ databases">
        <title>Draft genome sequences of novel Actinobacteria.</title>
        <authorList>
            <person name="Sahin N."/>
            <person name="Ay H."/>
            <person name="Saygin H."/>
        </authorList>
    </citation>
    <scope>NUCLEOTIDE SEQUENCE [LARGE SCALE GENOMIC DNA]</scope>
    <source>
        <strain evidence="1 2">KC603</strain>
    </source>
</reference>
<comment type="caution">
    <text evidence="1">The sequence shown here is derived from an EMBL/GenBank/DDBJ whole genome shotgun (WGS) entry which is preliminary data.</text>
</comment>
<name>A0A4R4RMT5_9ACTN</name>
<organism evidence="1 2">
    <name type="scientific">Jiangella ureilytica</name>
    <dbReference type="NCBI Taxonomy" id="2530374"/>
    <lineage>
        <taxon>Bacteria</taxon>
        <taxon>Bacillati</taxon>
        <taxon>Actinomycetota</taxon>
        <taxon>Actinomycetes</taxon>
        <taxon>Jiangellales</taxon>
        <taxon>Jiangellaceae</taxon>
        <taxon>Jiangella</taxon>
    </lineage>
</organism>
<dbReference type="AlphaFoldDB" id="A0A4R4RMT5"/>
<evidence type="ECO:0000313" key="2">
    <source>
        <dbReference type="Proteomes" id="UP000295621"/>
    </source>
</evidence>
<proteinExistence type="predicted"/>
<accession>A0A4R4RMT5</accession>
<dbReference type="Proteomes" id="UP000295621">
    <property type="component" value="Unassembled WGS sequence"/>
</dbReference>
<gene>
    <name evidence="1" type="ORF">E1212_15140</name>
</gene>